<organism evidence="1 2">
    <name type="scientific">Coptis chinensis</name>
    <dbReference type="NCBI Taxonomy" id="261450"/>
    <lineage>
        <taxon>Eukaryota</taxon>
        <taxon>Viridiplantae</taxon>
        <taxon>Streptophyta</taxon>
        <taxon>Embryophyta</taxon>
        <taxon>Tracheophyta</taxon>
        <taxon>Spermatophyta</taxon>
        <taxon>Magnoliopsida</taxon>
        <taxon>Ranunculales</taxon>
        <taxon>Ranunculaceae</taxon>
        <taxon>Coptidoideae</taxon>
        <taxon>Coptis</taxon>
    </lineage>
</organism>
<dbReference type="InterPro" id="IPR036477">
    <property type="entry name" value="Formyl_transf_N_sf"/>
</dbReference>
<dbReference type="GO" id="GO:0006189">
    <property type="term" value="P:'de novo' IMP biosynthetic process"/>
    <property type="evidence" value="ECO:0007669"/>
    <property type="project" value="InterPro"/>
</dbReference>
<dbReference type="Gene3D" id="3.40.50.170">
    <property type="entry name" value="Formyl transferase, N-terminal domain"/>
    <property type="match status" value="1"/>
</dbReference>
<sequence length="66" mass="7398">MDGKVGGSPVDITRVISNHDRGPNTHVIRFLEKHGIPYHYLGTKKGTERESEVLELVQNTDFFSAC</sequence>
<protein>
    <submittedName>
        <fullName evidence="1">Uncharacterized protein</fullName>
    </submittedName>
</protein>
<dbReference type="InterPro" id="IPR004810">
    <property type="entry name" value="PurU"/>
</dbReference>
<proteinExistence type="predicted"/>
<dbReference type="EMBL" id="JADFTS010000003">
    <property type="protein sequence ID" value="KAF9613708.1"/>
    <property type="molecule type" value="Genomic_DNA"/>
</dbReference>
<accession>A0A835IDC1</accession>
<dbReference type="AlphaFoldDB" id="A0A835IDC1"/>
<keyword evidence="2" id="KW-1185">Reference proteome</keyword>
<dbReference type="Proteomes" id="UP000631114">
    <property type="component" value="Unassembled WGS sequence"/>
</dbReference>
<dbReference type="GO" id="GO:0008864">
    <property type="term" value="F:formyltetrahydrofolate deformylase activity"/>
    <property type="evidence" value="ECO:0007669"/>
    <property type="project" value="InterPro"/>
</dbReference>
<name>A0A835IDC1_9MAGN</name>
<evidence type="ECO:0000313" key="2">
    <source>
        <dbReference type="Proteomes" id="UP000631114"/>
    </source>
</evidence>
<evidence type="ECO:0000313" key="1">
    <source>
        <dbReference type="EMBL" id="KAF9613708.1"/>
    </source>
</evidence>
<comment type="caution">
    <text evidence="1">The sequence shown here is derived from an EMBL/GenBank/DDBJ whole genome shotgun (WGS) entry which is preliminary data.</text>
</comment>
<reference evidence="1 2" key="1">
    <citation type="submission" date="2020-10" db="EMBL/GenBank/DDBJ databases">
        <title>The Coptis chinensis genome and diversification of protoberbering-type alkaloids.</title>
        <authorList>
            <person name="Wang B."/>
            <person name="Shu S."/>
            <person name="Song C."/>
            <person name="Liu Y."/>
        </authorList>
    </citation>
    <scope>NUCLEOTIDE SEQUENCE [LARGE SCALE GENOMIC DNA]</scope>
    <source>
        <strain evidence="1">HL-2020</strain>
        <tissue evidence="1">Leaf</tissue>
    </source>
</reference>
<gene>
    <name evidence="1" type="ORF">IFM89_010150</name>
</gene>
<dbReference type="SUPFAM" id="SSF53328">
    <property type="entry name" value="Formyltransferase"/>
    <property type="match status" value="1"/>
</dbReference>
<dbReference type="PANTHER" id="PTHR42706:SF1">
    <property type="entry name" value="FORMYLTETRAHYDROFOLATE DEFORMYLASE 2, MITOCHONDRIAL"/>
    <property type="match status" value="1"/>
</dbReference>
<dbReference type="OrthoDB" id="4239773at2759"/>
<dbReference type="PANTHER" id="PTHR42706">
    <property type="entry name" value="FORMYLTETRAHYDROFOLATE DEFORMYLASE"/>
    <property type="match status" value="1"/>
</dbReference>